<protein>
    <submittedName>
        <fullName evidence="1">Uncharacterized protein</fullName>
    </submittedName>
</protein>
<organism evidence="1">
    <name type="scientific">bioreactor metagenome</name>
    <dbReference type="NCBI Taxonomy" id="1076179"/>
    <lineage>
        <taxon>unclassified sequences</taxon>
        <taxon>metagenomes</taxon>
        <taxon>ecological metagenomes</taxon>
    </lineage>
</organism>
<evidence type="ECO:0000313" key="1">
    <source>
        <dbReference type="EMBL" id="MPM68724.1"/>
    </source>
</evidence>
<sequence>MDRIGSILFHYLTGHHSGSIIVVIQDHGWNKITTGFIKVCIHCASGIEIRKTVSIDHPDRISIQIGSCKCYQQRRTSRQRCVGEFTGRTTNMNIQREDRVNRTSEIVCNRQRNVIITRFIINMLRICRITCI</sequence>
<name>A0A645C444_9ZZZZ</name>
<comment type="caution">
    <text evidence="1">The sequence shown here is derived from an EMBL/GenBank/DDBJ whole genome shotgun (WGS) entry which is preliminary data.</text>
</comment>
<proteinExistence type="predicted"/>
<dbReference type="AlphaFoldDB" id="A0A645C444"/>
<dbReference type="EMBL" id="VSSQ01022423">
    <property type="protein sequence ID" value="MPM68724.1"/>
    <property type="molecule type" value="Genomic_DNA"/>
</dbReference>
<reference evidence="1" key="1">
    <citation type="submission" date="2019-08" db="EMBL/GenBank/DDBJ databases">
        <authorList>
            <person name="Kucharzyk K."/>
            <person name="Murdoch R.W."/>
            <person name="Higgins S."/>
            <person name="Loffler F."/>
        </authorList>
    </citation>
    <scope>NUCLEOTIDE SEQUENCE</scope>
</reference>
<accession>A0A645C444</accession>
<gene>
    <name evidence="1" type="ORF">SDC9_115658</name>
</gene>